<dbReference type="NCBIfam" id="TIGR02276">
    <property type="entry name" value="beta_rpt_yvtn"/>
    <property type="match status" value="2"/>
</dbReference>
<dbReference type="Gene3D" id="2.130.10.10">
    <property type="entry name" value="YVTN repeat-like/Quinoprotein amine dehydrogenase"/>
    <property type="match status" value="2"/>
</dbReference>
<dbReference type="RefSeq" id="WP_068655345.1">
    <property type="nucleotide sequence ID" value="NZ_CP017770.1"/>
</dbReference>
<evidence type="ECO:0000313" key="1">
    <source>
        <dbReference type="EMBL" id="OAB76544.1"/>
    </source>
</evidence>
<dbReference type="EMBL" id="LSFN01000005">
    <property type="protein sequence ID" value="OAB76544.1"/>
    <property type="molecule type" value="Genomic_DNA"/>
</dbReference>
<evidence type="ECO:0008006" key="3">
    <source>
        <dbReference type="Google" id="ProtNLM"/>
    </source>
</evidence>
<name>A0A167FGS9_9BACL</name>
<evidence type="ECO:0000313" key="2">
    <source>
        <dbReference type="Proteomes" id="UP000077134"/>
    </source>
</evidence>
<dbReference type="InterPro" id="IPR011964">
    <property type="entry name" value="YVTN_b-propeller_repeat"/>
</dbReference>
<dbReference type="SUPFAM" id="SSF51004">
    <property type="entry name" value="C-terminal (heme d1) domain of cytochrome cd1-nitrite reductase"/>
    <property type="match status" value="1"/>
</dbReference>
<dbReference type="InterPro" id="IPR011048">
    <property type="entry name" value="Haem_d1_sf"/>
</dbReference>
<proteinExistence type="predicted"/>
<dbReference type="PANTHER" id="PTHR47197:SF3">
    <property type="entry name" value="DIHYDRO-HEME D1 DEHYDROGENASE"/>
    <property type="match status" value="1"/>
</dbReference>
<dbReference type="Proteomes" id="UP000077134">
    <property type="component" value="Unassembled WGS sequence"/>
</dbReference>
<dbReference type="OrthoDB" id="2532949at2"/>
<dbReference type="InterPro" id="IPR015943">
    <property type="entry name" value="WD40/YVTN_repeat-like_dom_sf"/>
</dbReference>
<keyword evidence="2" id="KW-1185">Reference proteome</keyword>
<dbReference type="InterPro" id="IPR051200">
    <property type="entry name" value="Host-pathogen_enzymatic-act"/>
</dbReference>
<gene>
    <name evidence="1" type="ORF">PNBC_03835</name>
</gene>
<protein>
    <recommendedName>
        <fullName evidence="3">Cell surface protein</fullName>
    </recommendedName>
</protein>
<dbReference type="STRING" id="1763538.LPB68_20905"/>
<organism evidence="1 2">
    <name type="scientific">Paenibacillus crassostreae</name>
    <dbReference type="NCBI Taxonomy" id="1763538"/>
    <lineage>
        <taxon>Bacteria</taxon>
        <taxon>Bacillati</taxon>
        <taxon>Bacillota</taxon>
        <taxon>Bacilli</taxon>
        <taxon>Bacillales</taxon>
        <taxon>Paenibacillaceae</taxon>
        <taxon>Paenibacillus</taxon>
    </lineage>
</organism>
<sequence length="339" mass="37512">MAQLKLITRIRLTEEIGTIKLNPITNMVYFTNQDAGVGTVGVLDANRNRIIARVKVGRMPTDLEINPRTNRIYISNFRDGTVSVISGRTNRVIKTVKVGYRPDTMGINIRKNRIYVTRASGRLSVLEGKTNRVRNTIQIGGRPSEIAINEKTNRIYVTNTVKNSVSTINGNTQAVITSIKVGKNPVIPPALNIITNRIYVANNLSQFLSVINGRTNKLMQNIHLGHLQSDIVANPRMNQIYVSSAQVEGPGKLFIINGHTNKIVTTMTLPTFSNLFVNPITNHLIISDFDKNRLIVYNASSLKRIAVFPTVAGNITLNPVTNKLYVGGNRSITVIQDAI</sequence>
<dbReference type="PANTHER" id="PTHR47197">
    <property type="entry name" value="PROTEIN NIRF"/>
    <property type="match status" value="1"/>
</dbReference>
<dbReference type="AlphaFoldDB" id="A0A167FGS9"/>
<accession>A0A167FGS9</accession>
<reference evidence="1 2" key="1">
    <citation type="submission" date="2016-02" db="EMBL/GenBank/DDBJ databases">
        <title>Paenibacillus sp. LPB0068, isolated from Crassostrea gigas.</title>
        <authorList>
            <person name="Shin S.-K."/>
            <person name="Yi H."/>
        </authorList>
    </citation>
    <scope>NUCLEOTIDE SEQUENCE [LARGE SCALE GENOMIC DNA]</scope>
    <source>
        <strain evidence="1 2">LPB0068</strain>
    </source>
</reference>
<dbReference type="KEGG" id="pcx:LPB68_20905"/>
<comment type="caution">
    <text evidence="1">The sequence shown here is derived from an EMBL/GenBank/DDBJ whole genome shotgun (WGS) entry which is preliminary data.</text>
</comment>